<evidence type="ECO:0000256" key="2">
    <source>
        <dbReference type="SAM" id="Phobius"/>
    </source>
</evidence>
<dbReference type="STRING" id="1314785.A0A165C141"/>
<dbReference type="RefSeq" id="XP_040759750.1">
    <property type="nucleotide sequence ID" value="XM_040902490.1"/>
</dbReference>
<feature type="domain" description="DUF6534" evidence="3">
    <location>
        <begin position="168"/>
        <end position="254"/>
    </location>
</feature>
<feature type="region of interest" description="Disordered" evidence="1">
    <location>
        <begin position="318"/>
        <end position="342"/>
    </location>
</feature>
<name>A0A165C141_9APHY</name>
<feature type="compositionally biased region" description="Basic and acidic residues" evidence="1">
    <location>
        <begin position="333"/>
        <end position="342"/>
    </location>
</feature>
<sequence length="342" mass="38015">MSTTIEKFVGAFLITICVAMVFYGMSTIQAYVYWWNYPNDPLKIKIVVAVIWLLETLHSVFCLHVVYSYLIIDFGDLAKVEQIVWSAPIPVLIAVLIAAIVQGFFIHRLWILSAKNRFLTSVATTLLFLRVGTGIGTVTLSWEILEWATFRTALGPLITLTWGVSLAAAEDIIIAVSLIYYLQKSHGRTRSTDHLIRTLQTYTINTGSLTMLTSIVILMTFVFYKGSLIFMGMVSIQGKLYANSFLATLNARHHLNSPRGTVADDAITMSFAAARIPPRRLSETPTSTLPLPPHIQIYQTVTKATHNDVAEAGVVDLNSTHTPTNSNVDVENADDRKVQMFA</sequence>
<feature type="transmembrane region" description="Helical" evidence="2">
    <location>
        <begin position="118"/>
        <end position="142"/>
    </location>
</feature>
<feature type="transmembrane region" description="Helical" evidence="2">
    <location>
        <begin position="83"/>
        <end position="106"/>
    </location>
</feature>
<accession>A0A165C141</accession>
<feature type="compositionally biased region" description="Polar residues" evidence="1">
    <location>
        <begin position="318"/>
        <end position="329"/>
    </location>
</feature>
<proteinExistence type="predicted"/>
<feature type="transmembrane region" description="Helical" evidence="2">
    <location>
        <begin position="202"/>
        <end position="223"/>
    </location>
</feature>
<feature type="transmembrane region" description="Helical" evidence="2">
    <location>
        <begin position="12"/>
        <end position="34"/>
    </location>
</feature>
<evidence type="ECO:0000256" key="1">
    <source>
        <dbReference type="SAM" id="MobiDB-lite"/>
    </source>
</evidence>
<dbReference type="OrthoDB" id="3270417at2759"/>
<organism evidence="4 5">
    <name type="scientific">Laetiporus sulphureus 93-53</name>
    <dbReference type="NCBI Taxonomy" id="1314785"/>
    <lineage>
        <taxon>Eukaryota</taxon>
        <taxon>Fungi</taxon>
        <taxon>Dikarya</taxon>
        <taxon>Basidiomycota</taxon>
        <taxon>Agaricomycotina</taxon>
        <taxon>Agaricomycetes</taxon>
        <taxon>Polyporales</taxon>
        <taxon>Laetiporus</taxon>
    </lineage>
</organism>
<evidence type="ECO:0000259" key="3">
    <source>
        <dbReference type="Pfam" id="PF20152"/>
    </source>
</evidence>
<feature type="transmembrane region" description="Helical" evidence="2">
    <location>
        <begin position="162"/>
        <end position="182"/>
    </location>
</feature>
<dbReference type="Proteomes" id="UP000076871">
    <property type="component" value="Unassembled WGS sequence"/>
</dbReference>
<evidence type="ECO:0000313" key="4">
    <source>
        <dbReference type="EMBL" id="KZT02010.1"/>
    </source>
</evidence>
<feature type="transmembrane region" description="Helical" evidence="2">
    <location>
        <begin position="46"/>
        <end position="71"/>
    </location>
</feature>
<protein>
    <recommendedName>
        <fullName evidence="3">DUF6534 domain-containing protein</fullName>
    </recommendedName>
</protein>
<gene>
    <name evidence="4" type="ORF">LAESUDRAFT_445568</name>
</gene>
<dbReference type="EMBL" id="KV427657">
    <property type="protein sequence ID" value="KZT02010.1"/>
    <property type="molecule type" value="Genomic_DNA"/>
</dbReference>
<dbReference type="PANTHER" id="PTHR40465">
    <property type="entry name" value="CHROMOSOME 1, WHOLE GENOME SHOTGUN SEQUENCE"/>
    <property type="match status" value="1"/>
</dbReference>
<dbReference type="PANTHER" id="PTHR40465:SF1">
    <property type="entry name" value="DUF6534 DOMAIN-CONTAINING PROTEIN"/>
    <property type="match status" value="1"/>
</dbReference>
<evidence type="ECO:0000313" key="5">
    <source>
        <dbReference type="Proteomes" id="UP000076871"/>
    </source>
</evidence>
<keyword evidence="2" id="KW-0472">Membrane</keyword>
<dbReference type="InterPro" id="IPR045339">
    <property type="entry name" value="DUF6534"/>
</dbReference>
<dbReference type="GeneID" id="63819521"/>
<dbReference type="Pfam" id="PF20152">
    <property type="entry name" value="DUF6534"/>
    <property type="match status" value="1"/>
</dbReference>
<keyword evidence="2" id="KW-1133">Transmembrane helix</keyword>
<dbReference type="InParanoid" id="A0A165C141"/>
<keyword evidence="5" id="KW-1185">Reference proteome</keyword>
<keyword evidence="2" id="KW-0812">Transmembrane</keyword>
<reference evidence="4 5" key="1">
    <citation type="journal article" date="2016" name="Mol. Biol. Evol.">
        <title>Comparative Genomics of Early-Diverging Mushroom-Forming Fungi Provides Insights into the Origins of Lignocellulose Decay Capabilities.</title>
        <authorList>
            <person name="Nagy L.G."/>
            <person name="Riley R."/>
            <person name="Tritt A."/>
            <person name="Adam C."/>
            <person name="Daum C."/>
            <person name="Floudas D."/>
            <person name="Sun H."/>
            <person name="Yadav J.S."/>
            <person name="Pangilinan J."/>
            <person name="Larsson K.H."/>
            <person name="Matsuura K."/>
            <person name="Barry K."/>
            <person name="Labutti K."/>
            <person name="Kuo R."/>
            <person name="Ohm R.A."/>
            <person name="Bhattacharya S.S."/>
            <person name="Shirouzu T."/>
            <person name="Yoshinaga Y."/>
            <person name="Martin F.M."/>
            <person name="Grigoriev I.V."/>
            <person name="Hibbett D.S."/>
        </authorList>
    </citation>
    <scope>NUCLEOTIDE SEQUENCE [LARGE SCALE GENOMIC DNA]</scope>
    <source>
        <strain evidence="4 5">93-53</strain>
    </source>
</reference>
<dbReference type="AlphaFoldDB" id="A0A165C141"/>